<dbReference type="InterPro" id="IPR015142">
    <property type="entry name" value="Smac_DIABLO"/>
</dbReference>
<name>A0AAD8AF88_DIPPU</name>
<evidence type="ECO:0000256" key="6">
    <source>
        <dbReference type="ARBA" id="ARBA00046319"/>
    </source>
</evidence>
<dbReference type="AlphaFoldDB" id="A0AAD8AF88"/>
<dbReference type="InterPro" id="IPR009062">
    <property type="entry name" value="Smac/DIABLO-like_sf"/>
</dbReference>
<evidence type="ECO:0000256" key="2">
    <source>
        <dbReference type="ARBA" id="ARBA00022703"/>
    </source>
</evidence>
<proteinExistence type="inferred from homology"/>
<keyword evidence="2" id="KW-0053">Apoptosis</keyword>
<evidence type="ECO:0000256" key="3">
    <source>
        <dbReference type="ARBA" id="ARBA00022946"/>
    </source>
</evidence>
<accession>A0AAD8AF88</accession>
<dbReference type="GO" id="GO:0051402">
    <property type="term" value="P:neuron apoptotic process"/>
    <property type="evidence" value="ECO:0007669"/>
    <property type="project" value="TreeGrafter"/>
</dbReference>
<dbReference type="PANTHER" id="PTHR32247">
    <property type="entry name" value="DIABLO HOMOLOG, MITOCHONDRIAL"/>
    <property type="match status" value="1"/>
</dbReference>
<keyword evidence="4" id="KW-0496">Mitochondrion</keyword>
<evidence type="ECO:0000313" key="7">
    <source>
        <dbReference type="EMBL" id="KAJ9597600.1"/>
    </source>
</evidence>
<keyword evidence="3" id="KW-0809">Transit peptide</keyword>
<comment type="similarity">
    <text evidence="6">Belongs to the Smac/DIABLO protein family.</text>
</comment>
<dbReference type="Pfam" id="PF09057">
    <property type="entry name" value="Smac_DIABLO"/>
    <property type="match status" value="1"/>
</dbReference>
<reference evidence="7" key="2">
    <citation type="submission" date="2023-05" db="EMBL/GenBank/DDBJ databases">
        <authorList>
            <person name="Fouks B."/>
        </authorList>
    </citation>
    <scope>NUCLEOTIDE SEQUENCE</scope>
    <source>
        <strain evidence="7">Stay&amp;Tobe</strain>
        <tissue evidence="7">Testes</tissue>
    </source>
</reference>
<dbReference type="SUPFAM" id="SSF46984">
    <property type="entry name" value="Smac/diablo"/>
    <property type="match status" value="1"/>
</dbReference>
<dbReference type="GO" id="GO:0005739">
    <property type="term" value="C:mitochondrion"/>
    <property type="evidence" value="ECO:0007669"/>
    <property type="project" value="UniProtKB-SubCell"/>
</dbReference>
<evidence type="ECO:0000313" key="8">
    <source>
        <dbReference type="Proteomes" id="UP001233999"/>
    </source>
</evidence>
<evidence type="ECO:0000256" key="1">
    <source>
        <dbReference type="ARBA" id="ARBA00004173"/>
    </source>
</evidence>
<dbReference type="GO" id="GO:0008631">
    <property type="term" value="P:intrinsic apoptotic signaling pathway in response to oxidative stress"/>
    <property type="evidence" value="ECO:0007669"/>
    <property type="project" value="TreeGrafter"/>
</dbReference>
<comment type="caution">
    <text evidence="7">The sequence shown here is derived from an EMBL/GenBank/DDBJ whole genome shotgun (WGS) entry which is preliminary data.</text>
</comment>
<sequence>MAWYGQLVIRSLSFINCFGKKYSKRILEMKHICEWSRPLMKTSLLFTVVHCSCASNKDNVLLQTPAAHKLTSEYMISQSCASTVSGAQHLLTLTLAAITDTTKCYRECMNQLMVLMDQSLDAQGNPELVSELWDEVVAMRIKVGDCKRKLQELSSFMEYVDKLATSAAETAFMGGAEHMSTVLCETINSAHAKLASEYEETKALEKSFLKHQEIFVSRACELEKEMNKRHETGTC</sequence>
<keyword evidence="8" id="KW-1185">Reference proteome</keyword>
<comment type="subcellular location">
    <subcellularLocation>
        <location evidence="1">Mitochondrion</location>
    </subcellularLocation>
</comment>
<evidence type="ECO:0000256" key="4">
    <source>
        <dbReference type="ARBA" id="ARBA00023128"/>
    </source>
</evidence>
<dbReference type="PANTHER" id="PTHR32247:SF3">
    <property type="entry name" value="DIABLO IAP-BINDING MITOCHONDRIAL PROTEIN"/>
    <property type="match status" value="1"/>
</dbReference>
<gene>
    <name evidence="7" type="ORF">L9F63_011545</name>
</gene>
<dbReference type="Proteomes" id="UP001233999">
    <property type="component" value="Unassembled WGS sequence"/>
</dbReference>
<protein>
    <recommendedName>
        <fullName evidence="5">Direct IAP-binding protein with low pI</fullName>
    </recommendedName>
</protein>
<evidence type="ECO:0000256" key="5">
    <source>
        <dbReference type="ARBA" id="ARBA00033049"/>
    </source>
</evidence>
<organism evidence="7 8">
    <name type="scientific">Diploptera punctata</name>
    <name type="common">Pacific beetle cockroach</name>
    <dbReference type="NCBI Taxonomy" id="6984"/>
    <lineage>
        <taxon>Eukaryota</taxon>
        <taxon>Metazoa</taxon>
        <taxon>Ecdysozoa</taxon>
        <taxon>Arthropoda</taxon>
        <taxon>Hexapoda</taxon>
        <taxon>Insecta</taxon>
        <taxon>Pterygota</taxon>
        <taxon>Neoptera</taxon>
        <taxon>Polyneoptera</taxon>
        <taxon>Dictyoptera</taxon>
        <taxon>Blattodea</taxon>
        <taxon>Blaberoidea</taxon>
        <taxon>Blaberidae</taxon>
        <taxon>Diplopterinae</taxon>
        <taxon>Diploptera</taxon>
    </lineage>
</organism>
<dbReference type="EMBL" id="JASPKZ010001598">
    <property type="protein sequence ID" value="KAJ9597600.1"/>
    <property type="molecule type" value="Genomic_DNA"/>
</dbReference>
<dbReference type="Gene3D" id="1.20.58.70">
    <property type="match status" value="1"/>
</dbReference>
<reference evidence="7" key="1">
    <citation type="journal article" date="2023" name="IScience">
        <title>Live-bearing cockroach genome reveals convergent evolutionary mechanisms linked to viviparity in insects and beyond.</title>
        <authorList>
            <person name="Fouks B."/>
            <person name="Harrison M.C."/>
            <person name="Mikhailova A.A."/>
            <person name="Marchal E."/>
            <person name="English S."/>
            <person name="Carruthers M."/>
            <person name="Jennings E.C."/>
            <person name="Chiamaka E.L."/>
            <person name="Frigard R.A."/>
            <person name="Pippel M."/>
            <person name="Attardo G.M."/>
            <person name="Benoit J.B."/>
            <person name="Bornberg-Bauer E."/>
            <person name="Tobe S.S."/>
        </authorList>
    </citation>
    <scope>NUCLEOTIDE SEQUENCE</scope>
    <source>
        <strain evidence="7">Stay&amp;Tobe</strain>
    </source>
</reference>